<organism evidence="8 9">
    <name type="scientific">Candidimonas humi</name>
    <dbReference type="NCBI Taxonomy" id="683355"/>
    <lineage>
        <taxon>Bacteria</taxon>
        <taxon>Pseudomonadati</taxon>
        <taxon>Pseudomonadota</taxon>
        <taxon>Betaproteobacteria</taxon>
        <taxon>Burkholderiales</taxon>
        <taxon>Alcaligenaceae</taxon>
        <taxon>Candidimonas</taxon>
    </lineage>
</organism>
<evidence type="ECO:0000256" key="3">
    <source>
        <dbReference type="ARBA" id="ARBA00022692"/>
    </source>
</evidence>
<dbReference type="InterPro" id="IPR000620">
    <property type="entry name" value="EamA_dom"/>
</dbReference>
<evidence type="ECO:0000256" key="4">
    <source>
        <dbReference type="ARBA" id="ARBA00022989"/>
    </source>
</evidence>
<sequence>MSSLPSFSQPGLSWKACLLLTIPLFAWGANYPLMKLAIAAMPPLMFTAFRLWGAAIVLAVISLASGARPLLLPLPEERRPLAVVGLLQIGAMLGLTIIGLSAVPAGRTALLVYTMPLWSVPIARWVLGEQINMRKLAGVLTGLVGVLFFFNPLVVDWSDTHTLAGCSLILLGSIGWAYGSCLYRKKRWRSTVVVQTLWQLLIASIPIAALSLATENINAVDIGFRLVAILAYNWVIATALSMWCWNRALETMTVSTAGQFLLFTPLVGFVLSVLFLGETAPGALLVSAVLILLGLLITIRAER</sequence>
<evidence type="ECO:0000256" key="1">
    <source>
        <dbReference type="ARBA" id="ARBA00004651"/>
    </source>
</evidence>
<dbReference type="InterPro" id="IPR050638">
    <property type="entry name" value="AA-Vitamin_Transporters"/>
</dbReference>
<proteinExistence type="predicted"/>
<feature type="transmembrane region" description="Helical" evidence="6">
    <location>
        <begin position="282"/>
        <end position="299"/>
    </location>
</feature>
<feature type="transmembrane region" description="Helical" evidence="6">
    <location>
        <begin position="191"/>
        <end position="210"/>
    </location>
</feature>
<dbReference type="Proteomes" id="UP001595848">
    <property type="component" value="Unassembled WGS sequence"/>
</dbReference>
<dbReference type="PANTHER" id="PTHR32322">
    <property type="entry name" value="INNER MEMBRANE TRANSPORTER"/>
    <property type="match status" value="1"/>
</dbReference>
<feature type="transmembrane region" description="Helical" evidence="6">
    <location>
        <begin position="109"/>
        <end position="127"/>
    </location>
</feature>
<feature type="transmembrane region" description="Helical" evidence="6">
    <location>
        <begin position="257"/>
        <end position="276"/>
    </location>
</feature>
<evidence type="ECO:0000256" key="2">
    <source>
        <dbReference type="ARBA" id="ARBA00022475"/>
    </source>
</evidence>
<evidence type="ECO:0000256" key="6">
    <source>
        <dbReference type="SAM" id="Phobius"/>
    </source>
</evidence>
<dbReference type="EMBL" id="JBHSBV010000002">
    <property type="protein sequence ID" value="MFC4200516.1"/>
    <property type="molecule type" value="Genomic_DNA"/>
</dbReference>
<evidence type="ECO:0000313" key="8">
    <source>
        <dbReference type="EMBL" id="MFC4200516.1"/>
    </source>
</evidence>
<dbReference type="RefSeq" id="WP_217964236.1">
    <property type="nucleotide sequence ID" value="NZ_JAHTBN010000003.1"/>
</dbReference>
<dbReference type="PANTHER" id="PTHR32322:SF18">
    <property type="entry name" value="S-ADENOSYLMETHIONINE_S-ADENOSYLHOMOCYSTEINE TRANSPORTER"/>
    <property type="match status" value="1"/>
</dbReference>
<feature type="transmembrane region" description="Helical" evidence="6">
    <location>
        <begin position="49"/>
        <end position="71"/>
    </location>
</feature>
<feature type="transmembrane region" description="Helical" evidence="6">
    <location>
        <begin position="83"/>
        <end position="103"/>
    </location>
</feature>
<keyword evidence="2" id="KW-1003">Cell membrane</keyword>
<keyword evidence="5 6" id="KW-0472">Membrane</keyword>
<feature type="transmembrane region" description="Helical" evidence="6">
    <location>
        <begin position="136"/>
        <end position="155"/>
    </location>
</feature>
<dbReference type="Pfam" id="PF00892">
    <property type="entry name" value="EamA"/>
    <property type="match status" value="2"/>
</dbReference>
<name>A0ABV8NUD6_9BURK</name>
<gene>
    <name evidence="8" type="ORF">ACFOY1_06080</name>
</gene>
<feature type="transmembrane region" description="Helical" evidence="6">
    <location>
        <begin position="222"/>
        <end position="245"/>
    </location>
</feature>
<comment type="caution">
    <text evidence="8">The sequence shown here is derived from an EMBL/GenBank/DDBJ whole genome shotgun (WGS) entry which is preliminary data.</text>
</comment>
<evidence type="ECO:0000256" key="5">
    <source>
        <dbReference type="ARBA" id="ARBA00023136"/>
    </source>
</evidence>
<feature type="domain" description="EamA" evidence="7">
    <location>
        <begin position="15"/>
        <end position="149"/>
    </location>
</feature>
<keyword evidence="9" id="KW-1185">Reference proteome</keyword>
<evidence type="ECO:0000313" key="9">
    <source>
        <dbReference type="Proteomes" id="UP001595848"/>
    </source>
</evidence>
<feature type="transmembrane region" description="Helical" evidence="6">
    <location>
        <begin position="161"/>
        <end position="179"/>
    </location>
</feature>
<feature type="domain" description="EamA" evidence="7">
    <location>
        <begin position="164"/>
        <end position="299"/>
    </location>
</feature>
<accession>A0ABV8NUD6</accession>
<keyword evidence="4 6" id="KW-1133">Transmembrane helix</keyword>
<evidence type="ECO:0000259" key="7">
    <source>
        <dbReference type="Pfam" id="PF00892"/>
    </source>
</evidence>
<protein>
    <submittedName>
        <fullName evidence="8">DMT family transporter</fullName>
    </submittedName>
</protein>
<comment type="subcellular location">
    <subcellularLocation>
        <location evidence="1">Cell membrane</location>
        <topology evidence="1">Multi-pass membrane protein</topology>
    </subcellularLocation>
</comment>
<reference evidence="9" key="1">
    <citation type="journal article" date="2019" name="Int. J. Syst. Evol. Microbiol.">
        <title>The Global Catalogue of Microorganisms (GCM) 10K type strain sequencing project: providing services to taxonomists for standard genome sequencing and annotation.</title>
        <authorList>
            <consortium name="The Broad Institute Genomics Platform"/>
            <consortium name="The Broad Institute Genome Sequencing Center for Infectious Disease"/>
            <person name="Wu L."/>
            <person name="Ma J."/>
        </authorList>
    </citation>
    <scope>NUCLEOTIDE SEQUENCE [LARGE SCALE GENOMIC DNA]</scope>
    <source>
        <strain evidence="9">LMG 24813</strain>
    </source>
</reference>
<keyword evidence="3 6" id="KW-0812">Transmembrane</keyword>